<feature type="signal peptide" evidence="1">
    <location>
        <begin position="1"/>
        <end position="18"/>
    </location>
</feature>
<dbReference type="InterPro" id="IPR001466">
    <property type="entry name" value="Beta-lactam-related"/>
</dbReference>
<dbReference type="InterPro" id="IPR050491">
    <property type="entry name" value="AmpC-like"/>
</dbReference>
<evidence type="ECO:0000256" key="1">
    <source>
        <dbReference type="SAM" id="SignalP"/>
    </source>
</evidence>
<evidence type="ECO:0000313" key="3">
    <source>
        <dbReference type="EMBL" id="AZB26155.1"/>
    </source>
</evidence>
<dbReference type="Proteomes" id="UP000271193">
    <property type="component" value="Chromosome"/>
</dbReference>
<protein>
    <submittedName>
        <fullName evidence="3">Class A beta-lactamase-related serine hydrolase</fullName>
    </submittedName>
</protein>
<feature type="domain" description="Beta-lactamase-related" evidence="2">
    <location>
        <begin position="36"/>
        <end position="319"/>
    </location>
</feature>
<proteinExistence type="predicted"/>
<dbReference type="KEGG" id="cben:EG339_16925"/>
<dbReference type="PANTHER" id="PTHR46825">
    <property type="entry name" value="D-ALANYL-D-ALANINE-CARBOXYPEPTIDASE/ENDOPEPTIDASE AMPH"/>
    <property type="match status" value="1"/>
</dbReference>
<dbReference type="InterPro" id="IPR012338">
    <property type="entry name" value="Beta-lactam/transpept-like"/>
</dbReference>
<name>A0A3G6TA55_9FLAO</name>
<dbReference type="AlphaFoldDB" id="A0A3G6TA55"/>
<dbReference type="GeneID" id="99066491"/>
<keyword evidence="3" id="KW-0378">Hydrolase</keyword>
<feature type="chain" id="PRO_5018110424" evidence="1">
    <location>
        <begin position="19"/>
        <end position="518"/>
    </location>
</feature>
<sequence>MKKLTFLLLIMISNLINAQQIKAEQFSAALDSIRIQLKIPGMAVAVKKGNFILLQRGYGFADTEKHVPATDQTTFRVASVTKTFTSTLIMQFVEQGKLKLDDPVGKYGIDLNNPKITVKHLLTHTSEEVPGSHFQYNGYRFGLLGTILEKVSGIPFYRLLTENILIPLNMTSSAPSITPEQVNEYGSQNASVIPFFNTAFNRLAKPYELTSTGNIKRIDYLNEFGAFGGLATNVTDLMKYSDAIDRHQLVSKAGQKMIFTPNNTDTGMTTPYGLGWFVQSYKGKEYYWHYGQTNGESALFVKVPSLRLTLVVMCNTDELSQPFPLGDGDLMMSPVGTLFYHFFIDGDKHPDHQLENKELISKASMAILNNDTLKAQKLYEVYKKRNNFNAMPAPSGQVIAKIQNVGIDKNISHTFSLSRSTPVKILGVGENCSGSGSAWCDYGWIEDSSGKIVWQMQNQPSSHAGGAAKNQKVNQEVILPEGKYTLHYKSDSGHAYNHWDSLPPDDFFWGIFLFKNIQ</sequence>
<dbReference type="GO" id="GO:0016787">
    <property type="term" value="F:hydrolase activity"/>
    <property type="evidence" value="ECO:0007669"/>
    <property type="project" value="UniProtKB-KW"/>
</dbReference>
<organism evidence="3 4">
    <name type="scientific">Chryseobacterium bernardetii</name>
    <dbReference type="NCBI Taxonomy" id="1241978"/>
    <lineage>
        <taxon>Bacteria</taxon>
        <taxon>Pseudomonadati</taxon>
        <taxon>Bacteroidota</taxon>
        <taxon>Flavobacteriia</taxon>
        <taxon>Flavobacteriales</taxon>
        <taxon>Weeksellaceae</taxon>
        <taxon>Chryseobacterium group</taxon>
        <taxon>Chryseobacterium</taxon>
    </lineage>
</organism>
<gene>
    <name evidence="3" type="ORF">EG339_16925</name>
</gene>
<reference evidence="4" key="1">
    <citation type="submission" date="2018-11" db="EMBL/GenBank/DDBJ databases">
        <title>Proposal to divide the Flavobacteriaceae and reorganize its genera based on Amino Acid Identity values calculated from whole genome sequences.</title>
        <authorList>
            <person name="Nicholson A.C."/>
            <person name="Gulvik C.A."/>
            <person name="Whitney A.M."/>
            <person name="Humrighouse B.W."/>
            <person name="Bell M."/>
            <person name="Holmes B."/>
            <person name="Steigerwalt A.G."/>
            <person name="Villarma A."/>
            <person name="Sheth M."/>
            <person name="Batra D."/>
            <person name="Pryor J."/>
            <person name="Bernardet J.-F."/>
            <person name="Hugo C."/>
            <person name="Kampfer P."/>
            <person name="Newman J."/>
            <person name="McQuiston J.R."/>
        </authorList>
    </citation>
    <scope>NUCLEOTIDE SEQUENCE [LARGE SCALE GENOMIC DNA]</scope>
    <source>
        <strain evidence="4">G0229</strain>
    </source>
</reference>
<dbReference type="Gene3D" id="3.40.710.10">
    <property type="entry name" value="DD-peptidase/beta-lactamase superfamily"/>
    <property type="match status" value="2"/>
</dbReference>
<dbReference type="RefSeq" id="WP_123871092.1">
    <property type="nucleotide sequence ID" value="NZ_CP033932.1"/>
</dbReference>
<keyword evidence="4" id="KW-1185">Reference proteome</keyword>
<evidence type="ECO:0000313" key="4">
    <source>
        <dbReference type="Proteomes" id="UP000271193"/>
    </source>
</evidence>
<dbReference type="PANTHER" id="PTHR46825:SF9">
    <property type="entry name" value="BETA-LACTAMASE-RELATED DOMAIN-CONTAINING PROTEIN"/>
    <property type="match status" value="1"/>
</dbReference>
<accession>A0A3G6TA55</accession>
<dbReference type="EMBL" id="CP033932">
    <property type="protein sequence ID" value="AZB26155.1"/>
    <property type="molecule type" value="Genomic_DNA"/>
</dbReference>
<dbReference type="Pfam" id="PF00144">
    <property type="entry name" value="Beta-lactamase"/>
    <property type="match status" value="1"/>
</dbReference>
<evidence type="ECO:0000259" key="2">
    <source>
        <dbReference type="Pfam" id="PF00144"/>
    </source>
</evidence>
<dbReference type="SUPFAM" id="SSF56601">
    <property type="entry name" value="beta-lactamase/transpeptidase-like"/>
    <property type="match status" value="1"/>
</dbReference>
<keyword evidence="1" id="KW-0732">Signal</keyword>